<evidence type="ECO:0000256" key="1">
    <source>
        <dbReference type="ARBA" id="ARBA00008467"/>
    </source>
</evidence>
<dbReference type="EMBL" id="BARU01025382">
    <property type="protein sequence ID" value="GAH65774.1"/>
    <property type="molecule type" value="Genomic_DNA"/>
</dbReference>
<dbReference type="PANTHER" id="PTHR11712:SF336">
    <property type="entry name" value="3-OXOACYL-[ACYL-CARRIER-PROTEIN] SYNTHASE, MITOCHONDRIAL"/>
    <property type="match status" value="1"/>
</dbReference>
<dbReference type="CDD" id="cd00834">
    <property type="entry name" value="KAS_I_II"/>
    <property type="match status" value="1"/>
</dbReference>
<protein>
    <recommendedName>
        <fullName evidence="3">Ketosynthase family 3 (KS3) domain-containing protein</fullName>
    </recommendedName>
</protein>
<dbReference type="NCBIfam" id="NF005589">
    <property type="entry name" value="PRK07314.1"/>
    <property type="match status" value="1"/>
</dbReference>
<gene>
    <name evidence="4" type="ORF">S03H2_40904</name>
</gene>
<sequence>DGFSSQVACEIKNFKPEEHIDAKALRRMDTFVQYALVSAVMAMDDAGFKAGHDDLDATRIGVIVGSGIGGIGVIEKQHAVLLDKGPRRVTPLLIPMLISNIASAQLSIYFDAKGPNSCVVTACATAAHCIGDAYRVIERGDADIMIAGGTEAAITPLGFAGFCMMKALTTRNDDPEHASRPFDRERDGFVIGEGAGIVILEEYERAKARGADIYAEIVGYGMTADAFHITAPDPDGDGSARAMKIAVDHAGLNPEDVDYINAHGTSTPLNDVAE</sequence>
<dbReference type="PANTHER" id="PTHR11712">
    <property type="entry name" value="POLYKETIDE SYNTHASE-RELATED"/>
    <property type="match status" value="1"/>
</dbReference>
<name>X1II16_9ZZZZ</name>
<feature type="domain" description="Ketosynthase family 3 (KS3)" evidence="3">
    <location>
        <begin position="1"/>
        <end position="274"/>
    </location>
</feature>
<dbReference type="PROSITE" id="PS52004">
    <property type="entry name" value="KS3_2"/>
    <property type="match status" value="1"/>
</dbReference>
<dbReference type="AlphaFoldDB" id="X1II16"/>
<dbReference type="GO" id="GO:0004315">
    <property type="term" value="F:3-oxoacyl-[acyl-carrier-protein] synthase activity"/>
    <property type="evidence" value="ECO:0007669"/>
    <property type="project" value="InterPro"/>
</dbReference>
<dbReference type="InterPro" id="IPR020841">
    <property type="entry name" value="PKS_Beta-ketoAc_synthase_dom"/>
</dbReference>
<dbReference type="PROSITE" id="PS00606">
    <property type="entry name" value="KS3_1"/>
    <property type="match status" value="1"/>
</dbReference>
<evidence type="ECO:0000256" key="2">
    <source>
        <dbReference type="ARBA" id="ARBA00022679"/>
    </source>
</evidence>
<accession>X1II16</accession>
<feature type="non-terminal residue" evidence="4">
    <location>
        <position position="274"/>
    </location>
</feature>
<keyword evidence="2" id="KW-0808">Transferase</keyword>
<comment type="similarity">
    <text evidence="1">Belongs to the thiolase-like superfamily. Beta-ketoacyl-ACP synthases family.</text>
</comment>
<dbReference type="InterPro" id="IPR016039">
    <property type="entry name" value="Thiolase-like"/>
</dbReference>
<dbReference type="Gene3D" id="3.40.47.10">
    <property type="match status" value="1"/>
</dbReference>
<dbReference type="FunFam" id="3.40.47.10:FF:000018">
    <property type="entry name" value="3-oxoacyl-[acyl-carrier-protein] synthase 2"/>
    <property type="match status" value="1"/>
</dbReference>
<dbReference type="InterPro" id="IPR000794">
    <property type="entry name" value="Beta-ketoacyl_synthase"/>
</dbReference>
<dbReference type="InterPro" id="IPR014030">
    <property type="entry name" value="Ketoacyl_synth_N"/>
</dbReference>
<proteinExistence type="inferred from homology"/>
<evidence type="ECO:0000313" key="4">
    <source>
        <dbReference type="EMBL" id="GAH65774.1"/>
    </source>
</evidence>
<dbReference type="Pfam" id="PF02801">
    <property type="entry name" value="Ketoacyl-synt_C"/>
    <property type="match status" value="1"/>
</dbReference>
<organism evidence="4">
    <name type="scientific">marine sediment metagenome</name>
    <dbReference type="NCBI Taxonomy" id="412755"/>
    <lineage>
        <taxon>unclassified sequences</taxon>
        <taxon>metagenomes</taxon>
        <taxon>ecological metagenomes</taxon>
    </lineage>
</organism>
<dbReference type="Pfam" id="PF00109">
    <property type="entry name" value="ketoacyl-synt"/>
    <property type="match status" value="1"/>
</dbReference>
<dbReference type="SMART" id="SM00825">
    <property type="entry name" value="PKS_KS"/>
    <property type="match status" value="1"/>
</dbReference>
<dbReference type="SUPFAM" id="SSF53901">
    <property type="entry name" value="Thiolase-like"/>
    <property type="match status" value="2"/>
</dbReference>
<dbReference type="GO" id="GO:0006633">
    <property type="term" value="P:fatty acid biosynthetic process"/>
    <property type="evidence" value="ECO:0007669"/>
    <property type="project" value="InterPro"/>
</dbReference>
<feature type="non-terminal residue" evidence="4">
    <location>
        <position position="1"/>
    </location>
</feature>
<reference evidence="4" key="1">
    <citation type="journal article" date="2014" name="Front. Microbiol.">
        <title>High frequency of phylogenetically diverse reductive dehalogenase-homologous genes in deep subseafloor sedimentary metagenomes.</title>
        <authorList>
            <person name="Kawai M."/>
            <person name="Futagami T."/>
            <person name="Toyoda A."/>
            <person name="Takaki Y."/>
            <person name="Nishi S."/>
            <person name="Hori S."/>
            <person name="Arai W."/>
            <person name="Tsubouchi T."/>
            <person name="Morono Y."/>
            <person name="Uchiyama I."/>
            <person name="Ito T."/>
            <person name="Fujiyama A."/>
            <person name="Inagaki F."/>
            <person name="Takami H."/>
        </authorList>
    </citation>
    <scope>NUCLEOTIDE SEQUENCE</scope>
    <source>
        <strain evidence="4">Expedition CK06-06</strain>
    </source>
</reference>
<dbReference type="GO" id="GO:0005829">
    <property type="term" value="C:cytosol"/>
    <property type="evidence" value="ECO:0007669"/>
    <property type="project" value="TreeGrafter"/>
</dbReference>
<evidence type="ECO:0000259" key="3">
    <source>
        <dbReference type="PROSITE" id="PS52004"/>
    </source>
</evidence>
<comment type="caution">
    <text evidence="4">The sequence shown here is derived from an EMBL/GenBank/DDBJ whole genome shotgun (WGS) entry which is preliminary data.</text>
</comment>
<dbReference type="InterPro" id="IPR018201">
    <property type="entry name" value="Ketoacyl_synth_AS"/>
</dbReference>
<dbReference type="InterPro" id="IPR014031">
    <property type="entry name" value="Ketoacyl_synth_C"/>
</dbReference>